<evidence type="ECO:0000256" key="1">
    <source>
        <dbReference type="SAM" id="MobiDB-lite"/>
    </source>
</evidence>
<dbReference type="KEGG" id="mcad:Pan265_19430"/>
<dbReference type="EMBL" id="CP036280">
    <property type="protein sequence ID" value="QDU72081.1"/>
    <property type="molecule type" value="Genomic_DNA"/>
</dbReference>
<dbReference type="AlphaFoldDB" id="A0A518BYN2"/>
<evidence type="ECO:0000313" key="2">
    <source>
        <dbReference type="EMBL" id="QDU72081.1"/>
    </source>
</evidence>
<evidence type="ECO:0000313" key="3">
    <source>
        <dbReference type="Proteomes" id="UP000320386"/>
    </source>
</evidence>
<organism evidence="2 3">
    <name type="scientific">Mucisphaera calidilacus</name>
    <dbReference type="NCBI Taxonomy" id="2527982"/>
    <lineage>
        <taxon>Bacteria</taxon>
        <taxon>Pseudomonadati</taxon>
        <taxon>Planctomycetota</taxon>
        <taxon>Phycisphaerae</taxon>
        <taxon>Phycisphaerales</taxon>
        <taxon>Phycisphaeraceae</taxon>
        <taxon>Mucisphaera</taxon>
    </lineage>
</organism>
<feature type="region of interest" description="Disordered" evidence="1">
    <location>
        <begin position="374"/>
        <end position="406"/>
    </location>
</feature>
<dbReference type="Proteomes" id="UP000320386">
    <property type="component" value="Chromosome"/>
</dbReference>
<protein>
    <submittedName>
        <fullName evidence="2">Uncharacterized protein</fullName>
    </submittedName>
</protein>
<gene>
    <name evidence="2" type="ORF">Pan265_19430</name>
</gene>
<accession>A0A518BYN2</accession>
<keyword evidence="3" id="KW-1185">Reference proteome</keyword>
<dbReference type="RefSeq" id="WP_145446263.1">
    <property type="nucleotide sequence ID" value="NZ_CP036280.1"/>
</dbReference>
<reference evidence="2 3" key="1">
    <citation type="submission" date="2019-02" db="EMBL/GenBank/DDBJ databases">
        <title>Deep-cultivation of Planctomycetes and their phenomic and genomic characterization uncovers novel biology.</title>
        <authorList>
            <person name="Wiegand S."/>
            <person name="Jogler M."/>
            <person name="Boedeker C."/>
            <person name="Pinto D."/>
            <person name="Vollmers J."/>
            <person name="Rivas-Marin E."/>
            <person name="Kohn T."/>
            <person name="Peeters S.H."/>
            <person name="Heuer A."/>
            <person name="Rast P."/>
            <person name="Oberbeckmann S."/>
            <person name="Bunk B."/>
            <person name="Jeske O."/>
            <person name="Meyerdierks A."/>
            <person name="Storesund J.E."/>
            <person name="Kallscheuer N."/>
            <person name="Luecker S."/>
            <person name="Lage O.M."/>
            <person name="Pohl T."/>
            <person name="Merkel B.J."/>
            <person name="Hornburger P."/>
            <person name="Mueller R.-W."/>
            <person name="Bruemmer F."/>
            <person name="Labrenz M."/>
            <person name="Spormann A.M."/>
            <person name="Op den Camp H."/>
            <person name="Overmann J."/>
            <person name="Amann R."/>
            <person name="Jetten M.S.M."/>
            <person name="Mascher T."/>
            <person name="Medema M.H."/>
            <person name="Devos D.P."/>
            <person name="Kaster A.-K."/>
            <person name="Ovreas L."/>
            <person name="Rohde M."/>
            <person name="Galperin M.Y."/>
            <person name="Jogler C."/>
        </authorList>
    </citation>
    <scope>NUCLEOTIDE SEQUENCE [LARGE SCALE GENOMIC DNA]</scope>
    <source>
        <strain evidence="2 3">Pan265</strain>
    </source>
</reference>
<sequence>MRALSLLAVLVLVTGVAGQPLIPRVVPEASEGPLPVEADRADESVMTAVVETDAIAGLLERAVPLFGKGEAATADLLALIESAEDLAESTRNEDERLVAETVRIAGYFRLVREAQRGGLSSVASFRLAQARGVAARMAGLDHPEAKRCTACWRLLLELCAIENDSGARGDHLAALLSFLADTADGSLAGGACFERFERGVLELAIGLQMEQGNVASAGELARRLERGHPGSAAVDRVVAAEGQLGRRVPGALLRAIDYRVGQLTPPVRAVVLLPWGSSLDAPSRRALDAVRRGVALRPMEARVVLVGGVIEPGRLEGWEGAQGWVPGSEADALGRLGIDELPAYLVIDSDGRLATLGFSPATLRRSAVIADRIPQDGDSTEVTVPTGDTARQRSDLEQDSLLPVAE</sequence>
<name>A0A518BYN2_9BACT</name>
<proteinExistence type="predicted"/>